<dbReference type="InterPro" id="IPR013324">
    <property type="entry name" value="RNA_pol_sigma_r3/r4-like"/>
</dbReference>
<dbReference type="InterPro" id="IPR013325">
    <property type="entry name" value="RNA_pol_sigma_r2"/>
</dbReference>
<accession>A0A654AFJ9</accession>
<dbReference type="InterPro" id="IPR014284">
    <property type="entry name" value="RNA_pol_sigma-70_dom"/>
</dbReference>
<dbReference type="InterPro" id="IPR036388">
    <property type="entry name" value="WH-like_DNA-bd_sf"/>
</dbReference>
<keyword evidence="3" id="KW-0731">Sigma factor</keyword>
<dbReference type="GO" id="GO:0003677">
    <property type="term" value="F:DNA binding"/>
    <property type="evidence" value="ECO:0007669"/>
    <property type="project" value="UniProtKB-KW"/>
</dbReference>
<gene>
    <name evidence="8" type="primary">sigM_2</name>
    <name evidence="9" type="synonym">sigM</name>
    <name evidence="8" type="ORF">NCTC11343_02868</name>
    <name evidence="9" type="ORF">SPHINGO8BC_150381</name>
</gene>
<accession>A0A2X2KZM8</accession>
<dbReference type="PANTHER" id="PTHR43133:SF8">
    <property type="entry name" value="RNA POLYMERASE SIGMA FACTOR HI_1459-RELATED"/>
    <property type="match status" value="1"/>
</dbReference>
<evidence type="ECO:0000256" key="5">
    <source>
        <dbReference type="ARBA" id="ARBA00023163"/>
    </source>
</evidence>
<dbReference type="InterPro" id="IPR013249">
    <property type="entry name" value="RNA_pol_sigma70_r4_t2"/>
</dbReference>
<reference evidence="8 10" key="1">
    <citation type="submission" date="2018-06" db="EMBL/GenBank/DDBJ databases">
        <authorList>
            <consortium name="Pathogen Informatics"/>
            <person name="Doyle S."/>
        </authorList>
    </citation>
    <scope>NUCLEOTIDE SEQUENCE [LARGE SCALE GENOMIC DNA]</scope>
    <source>
        <strain evidence="8 10">NCTC11343</strain>
    </source>
</reference>
<dbReference type="NCBIfam" id="TIGR02937">
    <property type="entry name" value="sigma70-ECF"/>
    <property type="match status" value="1"/>
</dbReference>
<name>A0A2X2KZM8_SPHMU</name>
<dbReference type="AlphaFoldDB" id="A0A2X2KZM8"/>
<feature type="domain" description="RNA polymerase sigma factor 70 region 4 type 2" evidence="7">
    <location>
        <begin position="124"/>
        <end position="176"/>
    </location>
</feature>
<dbReference type="EMBL" id="UAUU01000009">
    <property type="protein sequence ID" value="SPZ87369.1"/>
    <property type="molecule type" value="Genomic_DNA"/>
</dbReference>
<feature type="domain" description="RNA polymerase sigma-70 region 2" evidence="6">
    <location>
        <begin position="27"/>
        <end position="94"/>
    </location>
</feature>
<dbReference type="EMBL" id="CABWMV010000007">
    <property type="protein sequence ID" value="VXC66606.1"/>
    <property type="molecule type" value="Genomic_DNA"/>
</dbReference>
<keyword evidence="4" id="KW-0238">DNA-binding</keyword>
<dbReference type="Pfam" id="PF04542">
    <property type="entry name" value="Sigma70_r2"/>
    <property type="match status" value="1"/>
</dbReference>
<dbReference type="Gene3D" id="1.10.1740.10">
    <property type="match status" value="1"/>
</dbReference>
<evidence type="ECO:0000313" key="8">
    <source>
        <dbReference type="EMBL" id="SPZ87369.1"/>
    </source>
</evidence>
<proteinExistence type="inferred from homology"/>
<protein>
    <submittedName>
        <fullName evidence="8">RNA polymerase sigma factor sigM</fullName>
    </submittedName>
</protein>
<evidence type="ECO:0000259" key="6">
    <source>
        <dbReference type="Pfam" id="PF04542"/>
    </source>
</evidence>
<dbReference type="Proteomes" id="UP000432350">
    <property type="component" value="Unassembled WGS sequence"/>
</dbReference>
<organism evidence="8 10">
    <name type="scientific">Sphingobacterium multivorum</name>
    <dbReference type="NCBI Taxonomy" id="28454"/>
    <lineage>
        <taxon>Bacteria</taxon>
        <taxon>Pseudomonadati</taxon>
        <taxon>Bacteroidota</taxon>
        <taxon>Sphingobacteriia</taxon>
        <taxon>Sphingobacteriales</taxon>
        <taxon>Sphingobacteriaceae</taxon>
        <taxon>Sphingobacterium</taxon>
    </lineage>
</organism>
<dbReference type="SUPFAM" id="SSF88659">
    <property type="entry name" value="Sigma3 and sigma4 domains of RNA polymerase sigma factors"/>
    <property type="match status" value="1"/>
</dbReference>
<dbReference type="Gene3D" id="1.10.10.10">
    <property type="entry name" value="Winged helix-like DNA-binding domain superfamily/Winged helix DNA-binding domain"/>
    <property type="match status" value="1"/>
</dbReference>
<keyword evidence="2" id="KW-0805">Transcription regulation</keyword>
<evidence type="ECO:0000256" key="3">
    <source>
        <dbReference type="ARBA" id="ARBA00023082"/>
    </source>
</evidence>
<dbReference type="InterPro" id="IPR007627">
    <property type="entry name" value="RNA_pol_sigma70_r2"/>
</dbReference>
<reference evidence="9 11" key="2">
    <citation type="submission" date="2019-10" db="EMBL/GenBank/DDBJ databases">
        <authorList>
            <person name="Karimi E."/>
        </authorList>
    </citation>
    <scope>NUCLEOTIDE SEQUENCE [LARGE SCALE GENOMIC DNA]</scope>
    <source>
        <strain evidence="9">Sphingobacterium sp. 8BC</strain>
    </source>
</reference>
<evidence type="ECO:0000256" key="2">
    <source>
        <dbReference type="ARBA" id="ARBA00023015"/>
    </source>
</evidence>
<dbReference type="Proteomes" id="UP000251241">
    <property type="component" value="Unassembled WGS sequence"/>
</dbReference>
<dbReference type="PANTHER" id="PTHR43133">
    <property type="entry name" value="RNA POLYMERASE ECF-TYPE SIGMA FACTO"/>
    <property type="match status" value="1"/>
</dbReference>
<comment type="similarity">
    <text evidence="1">Belongs to the sigma-70 factor family. ECF subfamily.</text>
</comment>
<evidence type="ECO:0000313" key="9">
    <source>
        <dbReference type="EMBL" id="VXC66606.1"/>
    </source>
</evidence>
<dbReference type="GO" id="GO:0016987">
    <property type="term" value="F:sigma factor activity"/>
    <property type="evidence" value="ECO:0007669"/>
    <property type="project" value="UniProtKB-KW"/>
</dbReference>
<evidence type="ECO:0000256" key="4">
    <source>
        <dbReference type="ARBA" id="ARBA00023125"/>
    </source>
</evidence>
<dbReference type="InterPro" id="IPR039425">
    <property type="entry name" value="RNA_pol_sigma-70-like"/>
</dbReference>
<evidence type="ECO:0000313" key="11">
    <source>
        <dbReference type="Proteomes" id="UP000432350"/>
    </source>
</evidence>
<dbReference type="SUPFAM" id="SSF88946">
    <property type="entry name" value="Sigma2 domain of RNA polymerase sigma factors"/>
    <property type="match status" value="1"/>
</dbReference>
<dbReference type="GO" id="GO:0006352">
    <property type="term" value="P:DNA-templated transcription initiation"/>
    <property type="evidence" value="ECO:0007669"/>
    <property type="project" value="InterPro"/>
</dbReference>
<dbReference type="Pfam" id="PF08281">
    <property type="entry name" value="Sigma70_r4_2"/>
    <property type="match status" value="1"/>
</dbReference>
<evidence type="ECO:0000259" key="7">
    <source>
        <dbReference type="Pfam" id="PF08281"/>
    </source>
</evidence>
<keyword evidence="5" id="KW-0804">Transcription</keyword>
<evidence type="ECO:0000256" key="1">
    <source>
        <dbReference type="ARBA" id="ARBA00010641"/>
    </source>
</evidence>
<sequence>MNDLRMNEKELLQHYKTSGDLSTLGKLYSPYMSLLYGVCFKYLQDPDRSQDAVMQIFEELITKLRQYEVDNFKSWLHVYSKNYCLMQLRKDKRTTQVDIEDNLFESEQKLNDTSEVKWEEKDFEKLEGCMQTLNHEQQECVRLFYLEQKCYKDIADLTGYDLNKVKSAIQNGKRNLKICMERKENGK</sequence>
<evidence type="ECO:0000313" key="10">
    <source>
        <dbReference type="Proteomes" id="UP000251241"/>
    </source>
</evidence>